<dbReference type="Gramene" id="AUR62001402-RA">
    <property type="protein sequence ID" value="AUR62001402-RA:cds"/>
    <property type="gene ID" value="AUR62001402"/>
</dbReference>
<dbReference type="SMR" id="A0A803KQU6"/>
<dbReference type="GO" id="GO:0003723">
    <property type="term" value="F:RNA binding"/>
    <property type="evidence" value="ECO:0007669"/>
    <property type="project" value="UniProtKB-KW"/>
</dbReference>
<feature type="signal peptide" evidence="6">
    <location>
        <begin position="1"/>
        <end position="17"/>
    </location>
</feature>
<accession>A0A803KQU6</accession>
<protein>
    <submittedName>
        <fullName evidence="7">Uncharacterized protein</fullName>
    </submittedName>
</protein>
<dbReference type="Gene3D" id="1.25.10.10">
    <property type="entry name" value="Leucine-rich Repeat Variant"/>
    <property type="match status" value="2"/>
</dbReference>
<reference evidence="7" key="1">
    <citation type="journal article" date="2017" name="Nature">
        <title>The genome of Chenopodium quinoa.</title>
        <authorList>
            <person name="Jarvis D.E."/>
            <person name="Ho Y.S."/>
            <person name="Lightfoot D.J."/>
            <person name="Schmoeckel S.M."/>
            <person name="Li B."/>
            <person name="Borm T.J.A."/>
            <person name="Ohyanagi H."/>
            <person name="Mineta K."/>
            <person name="Michell C.T."/>
            <person name="Saber N."/>
            <person name="Kharbatia N.M."/>
            <person name="Rupper R.R."/>
            <person name="Sharp A.R."/>
            <person name="Dally N."/>
            <person name="Boughton B.A."/>
            <person name="Woo Y.H."/>
            <person name="Gao G."/>
            <person name="Schijlen E.G.W.M."/>
            <person name="Guo X."/>
            <person name="Momin A.A."/>
            <person name="Negrao S."/>
            <person name="Al-Babili S."/>
            <person name="Gehring C."/>
            <person name="Roessner U."/>
            <person name="Jung C."/>
            <person name="Murphy K."/>
            <person name="Arold S.T."/>
            <person name="Gojobori T."/>
            <person name="van der Linden C.G."/>
            <person name="van Loo E.N."/>
            <person name="Jellen E.N."/>
            <person name="Maughan P.J."/>
            <person name="Tester M."/>
        </authorList>
    </citation>
    <scope>NUCLEOTIDE SEQUENCE [LARGE SCALE GENOMIC DNA]</scope>
    <source>
        <strain evidence="7">cv. PI 614886</strain>
    </source>
</reference>
<dbReference type="InterPro" id="IPR011989">
    <property type="entry name" value="ARM-like"/>
</dbReference>
<sequence>MVLWQLWVLMVAVGSKALPLRRTKGHTVADTCRLFGEDVGIVRQGRSRSMRRKADGKRGNSDGSYQSKGSHGSESDGAFKDQKYQKKQDFSEDAETSYIRKQIDAETVKYFSEIANVLESGEVELEERSVVCGNALEESRGKEMELATDHIISHTMQTLLDGCDADHLCGFLRSCAKDFGRIAIDRCGSHVAETALNSLSSHLQDEDFYNLIKDTLTLLCQEIVRKPVVVMCNCHGSHVIRSLLCLCKGVPLDSEFHSAKSSTVLSRRLNLYSDKEHKNETLIVHQGFPDLLEFVVSEMLKCNPTDIAALQVDQYSSLVLQTALKLLAGQEQELLRIIPVIMGCNVENADQSYFIETTEVQNIRDLVKESAFSHLMEVILEVAPDTLYDEIFMKIFKGSLYDISCHHYANFAVQALISYARNQDQVGAICEELGPRMRDLLKMGRAGVVASLIAASQRHHACEHKCSKELAAAVIIANEDPNCIVPRLLLLDNYLFSKDKANWSWTSGCRVHVMGSLILQSLFKYPSDCIQPYITSITSMDSSHVLEALKDSAGARVIEAFLGSKAPEKQKKKLISKLKGHFGELALHPSGSFTVEKCFNASDVPLREVIVSDMLGVQKELSRTRQGPLLLRNLDVDGFSRQPEQWRSRQKSKLTVYKDFLAEFVDAESVSWEKKNPPTADLSKKATQQTNIKKMRQEIDTVLASFTSSDSSKKHKKQKKSGKEQADNDVEQKPAADKKKRKHRQKDDLSKSSRKKLKS</sequence>
<evidence type="ECO:0000256" key="3">
    <source>
        <dbReference type="ARBA" id="ARBA00022884"/>
    </source>
</evidence>
<dbReference type="OMA" id="HHLVRNF"/>
<evidence type="ECO:0000256" key="1">
    <source>
        <dbReference type="ARBA" id="ARBA00022737"/>
    </source>
</evidence>
<dbReference type="GO" id="GO:0006417">
    <property type="term" value="P:regulation of translation"/>
    <property type="evidence" value="ECO:0007669"/>
    <property type="project" value="UniProtKB-KW"/>
</dbReference>
<dbReference type="SMART" id="SM00025">
    <property type="entry name" value="Pumilio"/>
    <property type="match status" value="7"/>
</dbReference>
<keyword evidence="3" id="KW-0694">RNA-binding</keyword>
<organism evidence="7 8">
    <name type="scientific">Chenopodium quinoa</name>
    <name type="common">Quinoa</name>
    <dbReference type="NCBI Taxonomy" id="63459"/>
    <lineage>
        <taxon>Eukaryota</taxon>
        <taxon>Viridiplantae</taxon>
        <taxon>Streptophyta</taxon>
        <taxon>Embryophyta</taxon>
        <taxon>Tracheophyta</taxon>
        <taxon>Spermatophyta</taxon>
        <taxon>Magnoliopsida</taxon>
        <taxon>eudicotyledons</taxon>
        <taxon>Gunneridae</taxon>
        <taxon>Pentapetalae</taxon>
        <taxon>Caryophyllales</taxon>
        <taxon>Chenopodiaceae</taxon>
        <taxon>Chenopodioideae</taxon>
        <taxon>Atripliceae</taxon>
        <taxon>Chenopodium</taxon>
    </lineage>
</organism>
<feature type="chain" id="PRO_5030629835" evidence="6">
    <location>
        <begin position="18"/>
        <end position="759"/>
    </location>
</feature>
<dbReference type="InterPro" id="IPR016024">
    <property type="entry name" value="ARM-type_fold"/>
</dbReference>
<dbReference type="GO" id="GO:0000480">
    <property type="term" value="P:endonucleolytic cleavage in 5'-ETS of tricistronic rRNA transcript (SSU-rRNA, 5.8S rRNA, LSU-rRNA)"/>
    <property type="evidence" value="ECO:0007669"/>
    <property type="project" value="TreeGrafter"/>
</dbReference>
<feature type="region of interest" description="Disordered" evidence="5">
    <location>
        <begin position="46"/>
        <end position="86"/>
    </location>
</feature>
<evidence type="ECO:0000256" key="5">
    <source>
        <dbReference type="SAM" id="MobiDB-lite"/>
    </source>
</evidence>
<dbReference type="InterPro" id="IPR040000">
    <property type="entry name" value="NOP9"/>
</dbReference>
<dbReference type="SUPFAM" id="SSF48371">
    <property type="entry name" value="ARM repeat"/>
    <property type="match status" value="2"/>
</dbReference>
<evidence type="ECO:0000256" key="4">
    <source>
        <dbReference type="PROSITE-ProRule" id="PRU00317"/>
    </source>
</evidence>
<dbReference type="GO" id="GO:0000472">
    <property type="term" value="P:endonucleolytic cleavage to generate mature 5'-end of SSU-rRNA from (SSU-rRNA, 5.8S rRNA, LSU-rRNA)"/>
    <property type="evidence" value="ECO:0007669"/>
    <property type="project" value="TreeGrafter"/>
</dbReference>
<feature type="compositionally biased region" description="Basic and acidic residues" evidence="5">
    <location>
        <begin position="71"/>
        <end position="86"/>
    </location>
</feature>
<keyword evidence="6" id="KW-0732">Signal</keyword>
<dbReference type="GO" id="GO:0000056">
    <property type="term" value="P:ribosomal small subunit export from nucleus"/>
    <property type="evidence" value="ECO:0007669"/>
    <property type="project" value="TreeGrafter"/>
</dbReference>
<dbReference type="PANTHER" id="PTHR13102:SF0">
    <property type="entry name" value="NUCLEOLAR PROTEIN 9"/>
    <property type="match status" value="1"/>
</dbReference>
<dbReference type="GO" id="GO:0000447">
    <property type="term" value="P:endonucleolytic cleavage in ITS1 to separate SSU-rRNA from 5.8S rRNA and LSU-rRNA from tricistronic rRNA transcript (SSU-rRNA, 5.8S rRNA, LSU-rRNA)"/>
    <property type="evidence" value="ECO:0007669"/>
    <property type="project" value="TreeGrafter"/>
</dbReference>
<feature type="compositionally biased region" description="Basic and acidic residues" evidence="5">
    <location>
        <begin position="721"/>
        <end position="737"/>
    </location>
</feature>
<keyword evidence="1" id="KW-0677">Repeat</keyword>
<dbReference type="PROSITE" id="PS50302">
    <property type="entry name" value="PUM"/>
    <property type="match status" value="1"/>
</dbReference>
<dbReference type="GO" id="GO:0030688">
    <property type="term" value="C:preribosome, small subunit precursor"/>
    <property type="evidence" value="ECO:0007669"/>
    <property type="project" value="TreeGrafter"/>
</dbReference>
<dbReference type="PANTHER" id="PTHR13102">
    <property type="entry name" value="NUCLEOLAR PROTEIN 9"/>
    <property type="match status" value="1"/>
</dbReference>
<evidence type="ECO:0000313" key="8">
    <source>
        <dbReference type="Proteomes" id="UP000596660"/>
    </source>
</evidence>
<dbReference type="InterPro" id="IPR001313">
    <property type="entry name" value="Pumilio_RNA-bd_rpt"/>
</dbReference>
<dbReference type="GO" id="GO:0005730">
    <property type="term" value="C:nucleolus"/>
    <property type="evidence" value="ECO:0007669"/>
    <property type="project" value="TreeGrafter"/>
</dbReference>
<evidence type="ECO:0000256" key="6">
    <source>
        <dbReference type="SAM" id="SignalP"/>
    </source>
</evidence>
<dbReference type="Pfam" id="PF22493">
    <property type="entry name" value="PUF_NOP9"/>
    <property type="match status" value="1"/>
</dbReference>
<keyword evidence="8" id="KW-1185">Reference proteome</keyword>
<evidence type="ECO:0000313" key="7">
    <source>
        <dbReference type="EnsemblPlants" id="AUR62001402-RA:cds"/>
    </source>
</evidence>
<feature type="repeat" description="Pumilio" evidence="4">
    <location>
        <begin position="577"/>
        <end position="612"/>
    </location>
</feature>
<reference evidence="7" key="2">
    <citation type="submission" date="2021-03" db="UniProtKB">
        <authorList>
            <consortium name="EnsemblPlants"/>
        </authorList>
    </citation>
    <scope>IDENTIFICATION</scope>
</reference>
<dbReference type="Proteomes" id="UP000596660">
    <property type="component" value="Unplaced"/>
</dbReference>
<keyword evidence="2" id="KW-0810">Translation regulation</keyword>
<evidence type="ECO:0000256" key="2">
    <source>
        <dbReference type="ARBA" id="ARBA00022845"/>
    </source>
</evidence>
<proteinExistence type="predicted"/>
<feature type="compositionally biased region" description="Polar residues" evidence="5">
    <location>
        <begin position="61"/>
        <end position="70"/>
    </location>
</feature>
<name>A0A803KQU6_CHEQI</name>
<dbReference type="GO" id="GO:0030686">
    <property type="term" value="C:90S preribosome"/>
    <property type="evidence" value="ECO:0007669"/>
    <property type="project" value="TreeGrafter"/>
</dbReference>
<dbReference type="EnsemblPlants" id="AUR62001402-RA">
    <property type="protein sequence ID" value="AUR62001402-RA:cds"/>
    <property type="gene ID" value="AUR62001402"/>
</dbReference>
<dbReference type="AlphaFoldDB" id="A0A803KQU6"/>
<feature type="region of interest" description="Disordered" evidence="5">
    <location>
        <begin position="703"/>
        <end position="759"/>
    </location>
</feature>